<gene>
    <name evidence="2" type="ORF">DesU5LDRAFT_3227</name>
</gene>
<name>I2Q505_9BACT</name>
<dbReference type="AlphaFoldDB" id="I2Q505"/>
<evidence type="ECO:0000313" key="2">
    <source>
        <dbReference type="EMBL" id="EIG54861.1"/>
    </source>
</evidence>
<dbReference type="Gene3D" id="2.40.10.220">
    <property type="entry name" value="predicted glycosyltransferase like domains"/>
    <property type="match status" value="1"/>
</dbReference>
<evidence type="ECO:0000259" key="1">
    <source>
        <dbReference type="Pfam" id="PF07238"/>
    </source>
</evidence>
<dbReference type="HOGENOM" id="CLU_1793402_0_0_7"/>
<proteinExistence type="predicted"/>
<dbReference type="SUPFAM" id="SSF141371">
    <property type="entry name" value="PilZ domain-like"/>
    <property type="match status" value="1"/>
</dbReference>
<feature type="domain" description="PilZ" evidence="1">
    <location>
        <begin position="38"/>
        <end position="134"/>
    </location>
</feature>
<protein>
    <submittedName>
        <fullName evidence="2">NAD-dependent protein deacetylase, SIR2 family</fullName>
    </submittedName>
</protein>
<dbReference type="EMBL" id="JH600068">
    <property type="protein sequence ID" value="EIG54861.1"/>
    <property type="molecule type" value="Genomic_DNA"/>
</dbReference>
<dbReference type="InterPro" id="IPR009875">
    <property type="entry name" value="PilZ_domain"/>
</dbReference>
<reference evidence="2" key="1">
    <citation type="submission" date="2011-11" db="EMBL/GenBank/DDBJ databases">
        <title>Improved High-Quality Draft sequence of Desulfovibrio sp. U5L.</title>
        <authorList>
            <consortium name="US DOE Joint Genome Institute"/>
            <person name="Lucas S."/>
            <person name="Han J."/>
            <person name="Lapidus A."/>
            <person name="Cheng J.-F."/>
            <person name="Goodwin L."/>
            <person name="Pitluck S."/>
            <person name="Peters L."/>
            <person name="Ovchinnikova G."/>
            <person name="Held B."/>
            <person name="Detter J.C."/>
            <person name="Han C."/>
            <person name="Tapia R."/>
            <person name="Land M."/>
            <person name="Hauser L."/>
            <person name="Kyrpides N."/>
            <person name="Ivanova N."/>
            <person name="Pagani I."/>
            <person name="Gabster J."/>
            <person name="Walker C."/>
            <person name="Stolyar S."/>
            <person name="Stahl D."/>
            <person name="Arkin A."/>
            <person name="Dehal P."/>
            <person name="Hazen T."/>
            <person name="Woyke T."/>
        </authorList>
    </citation>
    <scope>NUCLEOTIDE SEQUENCE [LARGE SCALE GENOMIC DNA]</scope>
    <source>
        <strain evidence="2">U5L</strain>
    </source>
</reference>
<dbReference type="Pfam" id="PF07238">
    <property type="entry name" value="PilZ"/>
    <property type="match status" value="1"/>
</dbReference>
<dbReference type="GO" id="GO:0035438">
    <property type="term" value="F:cyclic-di-GMP binding"/>
    <property type="evidence" value="ECO:0007669"/>
    <property type="project" value="InterPro"/>
</dbReference>
<dbReference type="STRING" id="596152.DesU5LDRAFT_3227"/>
<accession>I2Q505</accession>
<organism evidence="2">
    <name type="scientific">Desulfovibrio sp. U5L</name>
    <dbReference type="NCBI Taxonomy" id="596152"/>
    <lineage>
        <taxon>Bacteria</taxon>
        <taxon>Pseudomonadati</taxon>
        <taxon>Thermodesulfobacteriota</taxon>
        <taxon>Desulfovibrionia</taxon>
        <taxon>Desulfovibrionales</taxon>
        <taxon>Desulfovibrionaceae</taxon>
        <taxon>Desulfovibrio</taxon>
    </lineage>
</organism>
<sequence length="144" mass="16656">MALIEFKRCPHCGKTTWQEFVPQAPPALSYWRCRDCGDRRDAKRISFGQSALLNHGRIQTDHLCADVLIVDISPRGARLRSDEDMPVVVREGERLLFNPQLQPFGELARYHPSIVRWVREDEFGVHFERPLAMVSADIMRIVKN</sequence>
<dbReference type="OrthoDB" id="5453748at2"/>
<dbReference type="eggNOG" id="ENOG50319QA">
    <property type="taxonomic scope" value="Bacteria"/>
</dbReference>